<feature type="compositionally biased region" description="Low complexity" evidence="6">
    <location>
        <begin position="110"/>
        <end position="121"/>
    </location>
</feature>
<feature type="domain" description="PPC" evidence="7">
    <location>
        <begin position="157"/>
        <end position="295"/>
    </location>
</feature>
<sequence length="345" mass="35833">MDGREGMSHPYYFNRGVSGPNPSPGSVFGSGTQAGLASPTGFKNLSSPNISIQTNVGGSPYQAEIVVPDFGHGVDIGGSSSVSLTDSSKKKRGRPRKYVPDGTSMSLALSPMSSNPSPGSGDIMLVEGEKKSRGRPRGSGKKQRLASLGEWMNTSAGKAFTPHVIQIAPGEDIASKILAFAQQRPRALCILSANGSVSAVTLRQPMSADSTFTYEGRFEILCLSGSYLLSEGGPRNRTGGLSVSICTPDGLVIGGAIGGRLIAASLVQAIVCSFVYDGFKTKTNPQADAKAEQISNIQPNEGSSAPTPAAAAQQSLTPNPERSSCSPSSRPDMRDLNTDIDLAHG</sequence>
<dbReference type="CDD" id="cd11378">
    <property type="entry name" value="DUF296"/>
    <property type="match status" value="1"/>
</dbReference>
<dbReference type="PANTHER" id="PTHR31500:SF64">
    <property type="entry name" value="AT-HOOK MOTIF NUCLEAR-LOCALIZED PROTEIN 12-RELATED"/>
    <property type="match status" value="1"/>
</dbReference>
<evidence type="ECO:0000256" key="4">
    <source>
        <dbReference type="ARBA" id="ARBA00023163"/>
    </source>
</evidence>
<evidence type="ECO:0000256" key="1">
    <source>
        <dbReference type="ARBA" id="ARBA00003687"/>
    </source>
</evidence>
<evidence type="ECO:0000256" key="2">
    <source>
        <dbReference type="ARBA" id="ARBA00023015"/>
    </source>
</evidence>
<keyword evidence="5" id="KW-0539">Nucleus</keyword>
<evidence type="ECO:0000256" key="6">
    <source>
        <dbReference type="SAM" id="MobiDB-lite"/>
    </source>
</evidence>
<dbReference type="InterPro" id="IPR005175">
    <property type="entry name" value="PPC_dom"/>
</dbReference>
<dbReference type="Proteomes" id="UP000077755">
    <property type="component" value="Chromosome 2"/>
</dbReference>
<dbReference type="EMBL" id="CP093344">
    <property type="protein sequence ID" value="WOG90251.1"/>
    <property type="molecule type" value="Genomic_DNA"/>
</dbReference>
<name>A0AAF0WKI6_DAUCS</name>
<comment type="domain">
    <text evidence="5">The PPC domain mediates interactions between AHL proteins.</text>
</comment>
<dbReference type="Gene3D" id="3.30.1330.80">
    <property type="entry name" value="Hypothetical protein, similar to alpha- acetolactate decarboxylase, domain 2"/>
    <property type="match status" value="1"/>
</dbReference>
<reference evidence="8" key="1">
    <citation type="journal article" date="2016" name="Nat. Genet.">
        <title>A high-quality carrot genome assembly provides new insights into carotenoid accumulation and asterid genome evolution.</title>
        <authorList>
            <person name="Iorizzo M."/>
            <person name="Ellison S."/>
            <person name="Senalik D."/>
            <person name="Zeng P."/>
            <person name="Satapoomin P."/>
            <person name="Huang J."/>
            <person name="Bowman M."/>
            <person name="Iovene M."/>
            <person name="Sanseverino W."/>
            <person name="Cavagnaro P."/>
            <person name="Yildiz M."/>
            <person name="Macko-Podgorni A."/>
            <person name="Moranska E."/>
            <person name="Grzebelus E."/>
            <person name="Grzebelus D."/>
            <person name="Ashrafi H."/>
            <person name="Zheng Z."/>
            <person name="Cheng S."/>
            <person name="Spooner D."/>
            <person name="Van Deynze A."/>
            <person name="Simon P."/>
        </authorList>
    </citation>
    <scope>NUCLEOTIDE SEQUENCE</scope>
    <source>
        <tissue evidence="8">Leaf</tissue>
    </source>
</reference>
<dbReference type="SUPFAM" id="SSF117856">
    <property type="entry name" value="AF0104/ALDC/Ptd012-like"/>
    <property type="match status" value="1"/>
</dbReference>
<dbReference type="PANTHER" id="PTHR31500">
    <property type="entry name" value="AT-HOOK MOTIF NUCLEAR-LOCALIZED PROTEIN 9"/>
    <property type="match status" value="1"/>
</dbReference>
<reference evidence="8" key="2">
    <citation type="submission" date="2022-03" db="EMBL/GenBank/DDBJ databases">
        <title>Draft title - Genomic analysis of global carrot germplasm unveils the trajectory of domestication and the origin of high carotenoid orange carrot.</title>
        <authorList>
            <person name="Iorizzo M."/>
            <person name="Ellison S."/>
            <person name="Senalik D."/>
            <person name="Macko-Podgorni A."/>
            <person name="Grzebelus D."/>
            <person name="Bostan H."/>
            <person name="Rolling W."/>
            <person name="Curaba J."/>
            <person name="Simon P."/>
        </authorList>
    </citation>
    <scope>NUCLEOTIDE SEQUENCE</scope>
    <source>
        <tissue evidence="8">Leaf</tissue>
    </source>
</reference>
<dbReference type="GO" id="GO:0003680">
    <property type="term" value="F:minor groove of adenine-thymine-rich DNA binding"/>
    <property type="evidence" value="ECO:0007669"/>
    <property type="project" value="UniProtKB-UniRule"/>
</dbReference>
<feature type="compositionally biased region" description="Low complexity" evidence="6">
    <location>
        <begin position="303"/>
        <end position="330"/>
    </location>
</feature>
<evidence type="ECO:0000313" key="8">
    <source>
        <dbReference type="EMBL" id="WOG90251.1"/>
    </source>
</evidence>
<keyword evidence="2 5" id="KW-0805">Transcription regulation</keyword>
<protein>
    <recommendedName>
        <fullName evidence="5">AT-hook motif nuclear-localized protein</fullName>
    </recommendedName>
</protein>
<dbReference type="KEGG" id="dcr:108209748"/>
<dbReference type="GO" id="GO:0005634">
    <property type="term" value="C:nucleus"/>
    <property type="evidence" value="ECO:0007669"/>
    <property type="project" value="UniProtKB-SubCell"/>
</dbReference>
<keyword evidence="9" id="KW-1185">Reference proteome</keyword>
<dbReference type="InterPro" id="IPR039605">
    <property type="entry name" value="AHL"/>
</dbReference>
<evidence type="ECO:0000313" key="9">
    <source>
        <dbReference type="Proteomes" id="UP000077755"/>
    </source>
</evidence>
<proteinExistence type="predicted"/>
<comment type="subcellular location">
    <subcellularLocation>
        <location evidence="5">Nucleus</location>
    </subcellularLocation>
</comment>
<keyword evidence="3 5" id="KW-0238">DNA-binding</keyword>
<organism evidence="8 9">
    <name type="scientific">Daucus carota subsp. sativus</name>
    <name type="common">Carrot</name>
    <dbReference type="NCBI Taxonomy" id="79200"/>
    <lineage>
        <taxon>Eukaryota</taxon>
        <taxon>Viridiplantae</taxon>
        <taxon>Streptophyta</taxon>
        <taxon>Embryophyta</taxon>
        <taxon>Tracheophyta</taxon>
        <taxon>Spermatophyta</taxon>
        <taxon>Magnoliopsida</taxon>
        <taxon>eudicotyledons</taxon>
        <taxon>Gunneridae</taxon>
        <taxon>Pentapetalae</taxon>
        <taxon>asterids</taxon>
        <taxon>campanulids</taxon>
        <taxon>Apiales</taxon>
        <taxon>Apiaceae</taxon>
        <taxon>Apioideae</taxon>
        <taxon>Scandiceae</taxon>
        <taxon>Daucinae</taxon>
        <taxon>Daucus</taxon>
        <taxon>Daucus sect. Daucus</taxon>
    </lineage>
</organism>
<dbReference type="AlphaFoldDB" id="A0AAF0WKI6"/>
<evidence type="ECO:0000259" key="7">
    <source>
        <dbReference type="PROSITE" id="PS51742"/>
    </source>
</evidence>
<feature type="region of interest" description="Disordered" evidence="6">
    <location>
        <begin position="296"/>
        <end position="345"/>
    </location>
</feature>
<feature type="region of interest" description="Disordered" evidence="6">
    <location>
        <begin position="76"/>
        <end position="124"/>
    </location>
</feature>
<dbReference type="PROSITE" id="PS51742">
    <property type="entry name" value="PPC"/>
    <property type="match status" value="1"/>
</dbReference>
<dbReference type="Pfam" id="PF03479">
    <property type="entry name" value="PCC"/>
    <property type="match status" value="1"/>
</dbReference>
<accession>A0AAF0WKI6</accession>
<keyword evidence="4 5" id="KW-0804">Transcription</keyword>
<dbReference type="InterPro" id="IPR017956">
    <property type="entry name" value="AT_hook_DNA-bd_motif"/>
</dbReference>
<feature type="compositionally biased region" description="Basic and acidic residues" evidence="6">
    <location>
        <begin position="331"/>
        <end position="345"/>
    </location>
</feature>
<feature type="region of interest" description="Disordered" evidence="6">
    <location>
        <begin position="1"/>
        <end position="32"/>
    </location>
</feature>
<evidence type="ECO:0000256" key="5">
    <source>
        <dbReference type="RuleBase" id="RU367031"/>
    </source>
</evidence>
<comment type="function">
    <text evidence="1 5">Transcription factor that specifically binds AT-rich DNA sequences related to the nuclear matrix attachment regions (MARs).</text>
</comment>
<evidence type="ECO:0000256" key="3">
    <source>
        <dbReference type="ARBA" id="ARBA00023125"/>
    </source>
</evidence>
<dbReference type="SMART" id="SM00384">
    <property type="entry name" value="AT_hook"/>
    <property type="match status" value="2"/>
</dbReference>
<gene>
    <name evidence="8" type="ORF">DCAR_0209494</name>
</gene>